<dbReference type="GO" id="GO:0005783">
    <property type="term" value="C:endoplasmic reticulum"/>
    <property type="evidence" value="ECO:0007669"/>
    <property type="project" value="TreeGrafter"/>
</dbReference>
<evidence type="ECO:0000313" key="3">
    <source>
        <dbReference type="EnsemblMetazoa" id="Aqu2.1.38664_001"/>
    </source>
</evidence>
<dbReference type="OrthoDB" id="10250458at2759"/>
<evidence type="ECO:0000313" key="4">
    <source>
        <dbReference type="Proteomes" id="UP000007879"/>
    </source>
</evidence>
<dbReference type="Pfam" id="PF08609">
    <property type="entry name" value="Fes1"/>
    <property type="match status" value="1"/>
</dbReference>
<dbReference type="SUPFAM" id="SSF48371">
    <property type="entry name" value="ARM repeat"/>
    <property type="match status" value="1"/>
</dbReference>
<proteinExistence type="predicted"/>
<dbReference type="InterPro" id="IPR011989">
    <property type="entry name" value="ARM-like"/>
</dbReference>
<evidence type="ECO:0000259" key="2">
    <source>
        <dbReference type="Pfam" id="PF08609"/>
    </source>
</evidence>
<dbReference type="KEGG" id="aqu:105316873"/>
<accession>A0A1X7VFY0</accession>
<organism evidence="3">
    <name type="scientific">Amphimedon queenslandica</name>
    <name type="common">Sponge</name>
    <dbReference type="NCBI Taxonomy" id="400682"/>
    <lineage>
        <taxon>Eukaryota</taxon>
        <taxon>Metazoa</taxon>
        <taxon>Porifera</taxon>
        <taxon>Demospongiae</taxon>
        <taxon>Heteroscleromorpha</taxon>
        <taxon>Haplosclerida</taxon>
        <taxon>Niphatidae</taxon>
        <taxon>Amphimedon</taxon>
    </lineage>
</organism>
<dbReference type="InterPro" id="IPR016024">
    <property type="entry name" value="ARM-type_fold"/>
</dbReference>
<dbReference type="EnsemblMetazoa" id="XM_011412124.2">
    <property type="protein sequence ID" value="XP_011410426.1"/>
    <property type="gene ID" value="LOC105316873"/>
</dbReference>
<dbReference type="AlphaFoldDB" id="A0A1X7VFY0"/>
<dbReference type="eggNOG" id="KOG2160">
    <property type="taxonomic scope" value="Eukaryota"/>
</dbReference>
<dbReference type="PANTHER" id="PTHR19316">
    <property type="entry name" value="PROTEIN FOLDING REGULATOR"/>
    <property type="match status" value="1"/>
</dbReference>
<name>A0A1X7VFY0_AMPQE</name>
<dbReference type="InterPro" id="IPR013918">
    <property type="entry name" value="Nucleotide_exch_fac_Fes1"/>
</dbReference>
<sequence>MDGITSRLKGILNWSIRQQERGNGGATQTQEEHNDPQRLEWLKEVLHSVSTKPSETDLLKGALSILEIHSDKPSFSQEELDALKQSFEDVEYFVEDLDHASDLIPLKGIATISKYLLRNESDLVGSACSIITNASQNHEPCQKEFTQSSLNHLIQLLSGTNEGLQRKAISAISSLVRGYSPARELFLENDGPNLLLSSLYGASDRLSVKIFFFLQHLYIEPHSNLELLIDDLIDAINKNIKTFKDNVDLLEQSLLTLHQMLQTYPERTRLVGRERGVVIDSHTLQLLSESVSEETQEKLKELSFN</sequence>
<gene>
    <name evidence="3" type="primary">105316873</name>
</gene>
<feature type="domain" description="Nucleotide exchange factor Fes1" evidence="2">
    <location>
        <begin position="8"/>
        <end position="103"/>
    </location>
</feature>
<dbReference type="EnsemblMetazoa" id="Aqu2.1.38664_001">
    <property type="protein sequence ID" value="Aqu2.1.38664_001"/>
    <property type="gene ID" value="Aqu2.1.38664"/>
</dbReference>
<dbReference type="Gene3D" id="1.25.10.10">
    <property type="entry name" value="Leucine-rich Repeat Variant"/>
    <property type="match status" value="1"/>
</dbReference>
<reference evidence="3" key="2">
    <citation type="submission" date="2017-05" db="UniProtKB">
        <authorList>
            <consortium name="EnsemblMetazoa"/>
        </authorList>
    </citation>
    <scope>IDENTIFICATION</scope>
</reference>
<reference evidence="4" key="1">
    <citation type="journal article" date="2010" name="Nature">
        <title>The Amphimedon queenslandica genome and the evolution of animal complexity.</title>
        <authorList>
            <person name="Srivastava M."/>
            <person name="Simakov O."/>
            <person name="Chapman J."/>
            <person name="Fahey B."/>
            <person name="Gauthier M.E."/>
            <person name="Mitros T."/>
            <person name="Richards G.S."/>
            <person name="Conaco C."/>
            <person name="Dacre M."/>
            <person name="Hellsten U."/>
            <person name="Larroux C."/>
            <person name="Putnam N.H."/>
            <person name="Stanke M."/>
            <person name="Adamska M."/>
            <person name="Darling A."/>
            <person name="Degnan S.M."/>
            <person name="Oakley T.H."/>
            <person name="Plachetzki D.C."/>
            <person name="Zhai Y."/>
            <person name="Adamski M."/>
            <person name="Calcino A."/>
            <person name="Cummins S.F."/>
            <person name="Goodstein D.M."/>
            <person name="Harris C."/>
            <person name="Jackson D.J."/>
            <person name="Leys S.P."/>
            <person name="Shu S."/>
            <person name="Woodcroft B.J."/>
            <person name="Vervoort M."/>
            <person name="Kosik K.S."/>
            <person name="Manning G."/>
            <person name="Degnan B.M."/>
            <person name="Rokhsar D.S."/>
        </authorList>
    </citation>
    <scope>NUCLEOTIDE SEQUENCE [LARGE SCALE GENOMIC DNA]</scope>
</reference>
<dbReference type="STRING" id="400682.A0A1X7VFY0"/>
<dbReference type="InParanoid" id="A0A1X7VFY0"/>
<dbReference type="InterPro" id="IPR050693">
    <property type="entry name" value="Hsp70_NEF-Inhibitors"/>
</dbReference>
<dbReference type="Proteomes" id="UP000007879">
    <property type="component" value="Unassembled WGS sequence"/>
</dbReference>
<dbReference type="GO" id="GO:0000774">
    <property type="term" value="F:adenyl-nucleotide exchange factor activity"/>
    <property type="evidence" value="ECO:0007669"/>
    <property type="project" value="TreeGrafter"/>
</dbReference>
<keyword evidence="1" id="KW-0677">Repeat</keyword>
<protein>
    <recommendedName>
        <fullName evidence="2">Nucleotide exchange factor Fes1 domain-containing protein</fullName>
    </recommendedName>
</protein>
<keyword evidence="4" id="KW-1185">Reference proteome</keyword>
<evidence type="ECO:0000256" key="1">
    <source>
        <dbReference type="ARBA" id="ARBA00022737"/>
    </source>
</evidence>
<dbReference type="PANTHER" id="PTHR19316:SF18">
    <property type="entry name" value="HSP70-BINDING PROTEIN 1"/>
    <property type="match status" value="1"/>
</dbReference>